<comment type="similarity">
    <text evidence="1">Belongs to the short-chain dehydrogenases/reductases (SDR) family.</text>
</comment>
<dbReference type="AlphaFoldDB" id="A0A5M3WSM5"/>
<organism evidence="3 4">
    <name type="scientific">Acrocarpospora macrocephala</name>
    <dbReference type="NCBI Taxonomy" id="150177"/>
    <lineage>
        <taxon>Bacteria</taxon>
        <taxon>Bacillati</taxon>
        <taxon>Actinomycetota</taxon>
        <taxon>Actinomycetes</taxon>
        <taxon>Streptosporangiales</taxon>
        <taxon>Streptosporangiaceae</taxon>
        <taxon>Acrocarpospora</taxon>
    </lineage>
</organism>
<proteinExistence type="inferred from homology"/>
<dbReference type="Gene3D" id="3.40.50.720">
    <property type="entry name" value="NAD(P)-binding Rossmann-like Domain"/>
    <property type="match status" value="1"/>
</dbReference>
<dbReference type="GO" id="GO:0016491">
    <property type="term" value="F:oxidoreductase activity"/>
    <property type="evidence" value="ECO:0007669"/>
    <property type="project" value="UniProtKB-KW"/>
</dbReference>
<accession>A0A5M3WSM5</accession>
<reference evidence="3 4" key="1">
    <citation type="submission" date="2019-10" db="EMBL/GenBank/DDBJ databases">
        <title>Whole genome shotgun sequence of Acrocarpospora macrocephala NBRC 16266.</title>
        <authorList>
            <person name="Ichikawa N."/>
            <person name="Kimura A."/>
            <person name="Kitahashi Y."/>
            <person name="Komaki H."/>
            <person name="Oguchi A."/>
        </authorList>
    </citation>
    <scope>NUCLEOTIDE SEQUENCE [LARGE SCALE GENOMIC DNA]</scope>
    <source>
        <strain evidence="3 4">NBRC 16266</strain>
    </source>
</reference>
<protein>
    <recommendedName>
        <fullName evidence="5">SDR family NAD(P)-dependent oxidoreductase</fullName>
    </recommendedName>
</protein>
<evidence type="ECO:0000256" key="2">
    <source>
        <dbReference type="ARBA" id="ARBA00023002"/>
    </source>
</evidence>
<sequence>MTGLGRLNGKVAIVTGAARGMGAAEAALFVDEGAFVVLTDVRDEEGNALAEALGDHAEYVHHDVGDEAR</sequence>
<evidence type="ECO:0000256" key="1">
    <source>
        <dbReference type="ARBA" id="ARBA00006484"/>
    </source>
</evidence>
<keyword evidence="2" id="KW-0560">Oxidoreductase</keyword>
<name>A0A5M3WSM5_9ACTN</name>
<dbReference type="RefSeq" id="WP_246268678.1">
    <property type="nucleotide sequence ID" value="NZ_BAAAHL010000068.1"/>
</dbReference>
<dbReference type="EMBL" id="BLAE01000030">
    <property type="protein sequence ID" value="GES11496.1"/>
    <property type="molecule type" value="Genomic_DNA"/>
</dbReference>
<dbReference type="InterPro" id="IPR036291">
    <property type="entry name" value="NAD(P)-bd_dom_sf"/>
</dbReference>
<dbReference type="PANTHER" id="PTHR43180:SF30">
    <property type="entry name" value="MOMILACTONE A SYNTHASE"/>
    <property type="match status" value="1"/>
</dbReference>
<evidence type="ECO:0000313" key="3">
    <source>
        <dbReference type="EMBL" id="GES11496.1"/>
    </source>
</evidence>
<gene>
    <name evidence="3" type="ORF">Amac_050930</name>
</gene>
<evidence type="ECO:0008006" key="5">
    <source>
        <dbReference type="Google" id="ProtNLM"/>
    </source>
</evidence>
<dbReference type="InterPro" id="IPR002347">
    <property type="entry name" value="SDR_fam"/>
</dbReference>
<dbReference type="PANTHER" id="PTHR43180">
    <property type="entry name" value="3-OXOACYL-(ACYL-CARRIER-PROTEIN) REDUCTASE (AFU_ORTHOLOGUE AFUA_6G11210)"/>
    <property type="match status" value="1"/>
</dbReference>
<dbReference type="SUPFAM" id="SSF51735">
    <property type="entry name" value="NAD(P)-binding Rossmann-fold domains"/>
    <property type="match status" value="1"/>
</dbReference>
<evidence type="ECO:0000313" key="4">
    <source>
        <dbReference type="Proteomes" id="UP000331127"/>
    </source>
</evidence>
<keyword evidence="4" id="KW-1185">Reference proteome</keyword>
<comment type="caution">
    <text evidence="3">The sequence shown here is derived from an EMBL/GenBank/DDBJ whole genome shotgun (WGS) entry which is preliminary data.</text>
</comment>
<dbReference type="Pfam" id="PF00106">
    <property type="entry name" value="adh_short"/>
    <property type="match status" value="1"/>
</dbReference>
<dbReference type="Proteomes" id="UP000331127">
    <property type="component" value="Unassembled WGS sequence"/>
</dbReference>